<dbReference type="OrthoDB" id="9807815at2"/>
<proteinExistence type="inferred from homology"/>
<keyword evidence="4 6" id="KW-1133">Transmembrane helix</keyword>
<gene>
    <name evidence="8" type="ORF">C7C46_18415</name>
</gene>
<evidence type="ECO:0000313" key="9">
    <source>
        <dbReference type="Proteomes" id="UP000248039"/>
    </source>
</evidence>
<name>A0A2V4N461_9ACTN</name>
<dbReference type="AlphaFoldDB" id="A0A2V4N461"/>
<protein>
    <recommendedName>
        <fullName evidence="7">GtrA/DPMS transmembrane domain-containing protein</fullName>
    </recommendedName>
</protein>
<dbReference type="PANTHER" id="PTHR38459">
    <property type="entry name" value="PROPHAGE BACTOPRENOL-LINKED GLUCOSE TRANSLOCASE HOMOLOG"/>
    <property type="match status" value="1"/>
</dbReference>
<keyword evidence="9" id="KW-1185">Reference proteome</keyword>
<accession>A0A2V4N461</accession>
<evidence type="ECO:0000256" key="3">
    <source>
        <dbReference type="ARBA" id="ARBA00022692"/>
    </source>
</evidence>
<dbReference type="InterPro" id="IPR051401">
    <property type="entry name" value="GtrA_CellWall_Glycosyl"/>
</dbReference>
<feature type="transmembrane region" description="Helical" evidence="6">
    <location>
        <begin position="90"/>
        <end position="113"/>
    </location>
</feature>
<dbReference type="GO" id="GO:0000271">
    <property type="term" value="P:polysaccharide biosynthetic process"/>
    <property type="evidence" value="ECO:0007669"/>
    <property type="project" value="InterPro"/>
</dbReference>
<evidence type="ECO:0000256" key="1">
    <source>
        <dbReference type="ARBA" id="ARBA00004141"/>
    </source>
</evidence>
<evidence type="ECO:0000256" key="5">
    <source>
        <dbReference type="ARBA" id="ARBA00023136"/>
    </source>
</evidence>
<keyword evidence="3 6" id="KW-0812">Transmembrane</keyword>
<reference evidence="8 9" key="1">
    <citation type="submission" date="2018-03" db="EMBL/GenBank/DDBJ databases">
        <title>Bioinformatic expansion and discovery of thiopeptide antibiotics.</title>
        <authorList>
            <person name="Schwalen C.J."/>
            <person name="Hudson G.A."/>
            <person name="Mitchell D.A."/>
        </authorList>
    </citation>
    <scope>NUCLEOTIDE SEQUENCE [LARGE SCALE GENOMIC DNA]</scope>
    <source>
        <strain evidence="8 9">ATCC 21389</strain>
    </source>
</reference>
<feature type="transmembrane region" description="Helical" evidence="6">
    <location>
        <begin position="119"/>
        <end position="138"/>
    </location>
</feature>
<dbReference type="InterPro" id="IPR007267">
    <property type="entry name" value="GtrA_DPMS_TM"/>
</dbReference>
<feature type="transmembrane region" description="Helical" evidence="6">
    <location>
        <begin position="21"/>
        <end position="45"/>
    </location>
</feature>
<evidence type="ECO:0000259" key="7">
    <source>
        <dbReference type="Pfam" id="PF04138"/>
    </source>
</evidence>
<feature type="domain" description="GtrA/DPMS transmembrane" evidence="7">
    <location>
        <begin position="25"/>
        <end position="145"/>
    </location>
</feature>
<sequence>MTANRTHRRPSLLQRLRGVSGEVVQFAVVGLVGFAVNFGLSNAVLHLTHWAPVRCSVIGTLVAIVVNYLGYRYWVYKDSDAASRRREITLFLLFSGIGLLIENGAVWFAVYGLGMTSTLAYNGAKVLGTGIATLFRFFSYRTWVFRALPELAEPTEVVAEAERLLSIEDSPQFAR</sequence>
<dbReference type="RefSeq" id="WP_110670952.1">
    <property type="nucleotide sequence ID" value="NZ_PYBW01000058.1"/>
</dbReference>
<comment type="caution">
    <text evidence="8">The sequence shown here is derived from an EMBL/GenBank/DDBJ whole genome shotgun (WGS) entry which is preliminary data.</text>
</comment>
<organism evidence="8 9">
    <name type="scientific">Streptomyces tateyamensis</name>
    <dbReference type="NCBI Taxonomy" id="565073"/>
    <lineage>
        <taxon>Bacteria</taxon>
        <taxon>Bacillati</taxon>
        <taxon>Actinomycetota</taxon>
        <taxon>Actinomycetes</taxon>
        <taxon>Kitasatosporales</taxon>
        <taxon>Streptomycetaceae</taxon>
        <taxon>Streptomyces</taxon>
    </lineage>
</organism>
<evidence type="ECO:0000313" key="8">
    <source>
        <dbReference type="EMBL" id="PYC77607.1"/>
    </source>
</evidence>
<feature type="transmembrane region" description="Helical" evidence="6">
    <location>
        <begin position="51"/>
        <end position="69"/>
    </location>
</feature>
<dbReference type="PANTHER" id="PTHR38459:SF1">
    <property type="entry name" value="PROPHAGE BACTOPRENOL-LINKED GLUCOSE TRANSLOCASE HOMOLOG"/>
    <property type="match status" value="1"/>
</dbReference>
<dbReference type="EMBL" id="PYBW01000058">
    <property type="protein sequence ID" value="PYC77607.1"/>
    <property type="molecule type" value="Genomic_DNA"/>
</dbReference>
<dbReference type="GO" id="GO:0005886">
    <property type="term" value="C:plasma membrane"/>
    <property type="evidence" value="ECO:0007669"/>
    <property type="project" value="TreeGrafter"/>
</dbReference>
<comment type="subcellular location">
    <subcellularLocation>
        <location evidence="1">Membrane</location>
        <topology evidence="1">Multi-pass membrane protein</topology>
    </subcellularLocation>
</comment>
<evidence type="ECO:0000256" key="6">
    <source>
        <dbReference type="SAM" id="Phobius"/>
    </source>
</evidence>
<dbReference type="Pfam" id="PF04138">
    <property type="entry name" value="GtrA_DPMS_TM"/>
    <property type="match status" value="1"/>
</dbReference>
<keyword evidence="5 6" id="KW-0472">Membrane</keyword>
<comment type="similarity">
    <text evidence="2">Belongs to the GtrA family.</text>
</comment>
<evidence type="ECO:0000256" key="4">
    <source>
        <dbReference type="ARBA" id="ARBA00022989"/>
    </source>
</evidence>
<evidence type="ECO:0000256" key="2">
    <source>
        <dbReference type="ARBA" id="ARBA00009399"/>
    </source>
</evidence>
<dbReference type="Proteomes" id="UP000248039">
    <property type="component" value="Unassembled WGS sequence"/>
</dbReference>